<dbReference type="GO" id="GO:0016740">
    <property type="term" value="F:transferase activity"/>
    <property type="evidence" value="ECO:0007669"/>
    <property type="project" value="UniProtKB-KW"/>
</dbReference>
<dbReference type="Proteomes" id="UP000317036">
    <property type="component" value="Unassembled WGS sequence"/>
</dbReference>
<evidence type="ECO:0000313" key="2">
    <source>
        <dbReference type="Proteomes" id="UP000317036"/>
    </source>
</evidence>
<keyword evidence="2" id="KW-1185">Reference proteome</keyword>
<reference evidence="1 2" key="1">
    <citation type="submission" date="2019-07" db="EMBL/GenBank/DDBJ databases">
        <authorList>
            <person name="Kim J."/>
        </authorList>
    </citation>
    <scope>NUCLEOTIDE SEQUENCE [LARGE SCALE GENOMIC DNA]</scope>
    <source>
        <strain evidence="1 2">JC52</strain>
    </source>
</reference>
<comment type="caution">
    <text evidence="1">The sequence shown here is derived from an EMBL/GenBank/DDBJ whole genome shotgun (WGS) entry which is preliminary data.</text>
</comment>
<name>A0A559K4Z9_9BACL</name>
<accession>A0A559K4Z9</accession>
<dbReference type="Gene3D" id="3.40.50.2000">
    <property type="entry name" value="Glycogen Phosphorylase B"/>
    <property type="match status" value="1"/>
</dbReference>
<organism evidence="1 2">
    <name type="scientific">Paenibacillus cremeus</name>
    <dbReference type="NCBI Taxonomy" id="2163881"/>
    <lineage>
        <taxon>Bacteria</taxon>
        <taxon>Bacillati</taxon>
        <taxon>Bacillota</taxon>
        <taxon>Bacilli</taxon>
        <taxon>Bacillales</taxon>
        <taxon>Paenibacillaceae</taxon>
        <taxon>Paenibacillus</taxon>
    </lineage>
</organism>
<gene>
    <name evidence="1" type="ORF">FPZ49_25270</name>
</gene>
<proteinExistence type="predicted"/>
<sequence length="446" mass="52104">MKRRMRILIISDEVWNDEIHGNNILTNWFQGFDAEFANIYCSPGSPLNPCCNQYFQITDSMMLKSIFGKKKAGKSFKLNSLADKAIFDGESENKRLYSRLKFITTESLRAVRELIWFYGKYDFQALQKFIDEFKPDIIFSPRLATIKMLRLEKIVCNIAQVPIVAFTGDAEYSMRIFRISPIFWVKKLILRNMFRKMMLSYSLYYTLSDEQREEYQNEFGEKFKILRKCGEFKDTTVISKVKKPIKIIYAGKIYSNRWKTLVAIRKALKVINEAETKILLEIYTRDKMSNRQRELLDDGKNSFVKGAVSPEELKTIYNNSDIALHVESFDLRNRLLTKVSFSTKIIDCLGSGCAVMVISWDKHSGFTYLKKENAAFTISNLNDISIELKKIVENPNLINIYAQNALKCGQRNHKKDNVQQMIYEDFIKIIRTEKTNEEGLYTLDEF</sequence>
<dbReference type="EMBL" id="VNJI01000041">
    <property type="protein sequence ID" value="TVY07218.1"/>
    <property type="molecule type" value="Genomic_DNA"/>
</dbReference>
<dbReference type="RefSeq" id="WP_144852365.1">
    <property type="nucleotide sequence ID" value="NZ_VNJI01000041.1"/>
</dbReference>
<dbReference type="SUPFAM" id="SSF53756">
    <property type="entry name" value="UDP-Glycosyltransferase/glycogen phosphorylase"/>
    <property type="match status" value="1"/>
</dbReference>
<keyword evidence="1" id="KW-0808">Transferase</keyword>
<evidence type="ECO:0000313" key="1">
    <source>
        <dbReference type="EMBL" id="TVY07218.1"/>
    </source>
</evidence>
<protein>
    <submittedName>
        <fullName evidence="1">Glycosyltransferase family 4 protein</fullName>
    </submittedName>
</protein>
<dbReference type="OrthoDB" id="2022569at2"/>
<dbReference type="AlphaFoldDB" id="A0A559K4Z9"/>